<feature type="coiled-coil region" evidence="6">
    <location>
        <begin position="318"/>
        <end position="345"/>
    </location>
</feature>
<keyword evidence="4" id="KW-0067">ATP-binding</keyword>
<evidence type="ECO:0000256" key="8">
    <source>
        <dbReference type="SAM" id="Phobius"/>
    </source>
</evidence>
<keyword evidence="3" id="KW-0418">Kinase</keyword>
<keyword evidence="11" id="KW-1185">Reference proteome</keyword>
<dbReference type="PANTHER" id="PTHR32309">
    <property type="entry name" value="TYROSINE-PROTEIN KINASE"/>
    <property type="match status" value="1"/>
</dbReference>
<dbReference type="SUPFAM" id="SSF52540">
    <property type="entry name" value="P-loop containing nucleoside triphosphate hydrolases"/>
    <property type="match status" value="1"/>
</dbReference>
<sequence length="744" mass="80127">MAPHRPSDYSLGPANQSLAAARGASATAYLPKVEPLRMIGVLLRRSWVIALVVMACLGGMWMYLKHAKKVYQATGSVYVSARAPRVVESGAIAPEETRDLEQMRSVEQGLVASTLLMRVIDSGKFADQPDFTGGATSRQQLLTAFAKRVKVELRRGTRLIDIAVEDTDPDRAQQLVGLLVTEYEKWIAERQGDLSRQVAGGISQEEKSLRERMAKSEKALQDFRDAHPIPGIGGRNGPNSDDLGRIESELTRVKSERLRLEAEADAFRKFDPEHPDAVAALPNSERSSGVLSLVRAVQDKEVEFAKVKERYLYKHPTYIETFNELKKLRENLAQAARSAGEAVAKNYQIASDNEAKLTREVNAARSSTVAAEGLRAQFEALEREALADRTTHEAVAARLRETALAAAVPGPVLRWEDTPMLPEKPIKPRKTVMMALAGAGGIFFGLLLAVGLEVTDGKVRDAAAAARVTGVPMLSSVAALREGTDGDPVLISQPGSETSESFRRLRAALAPSPGHTGAATVMFASAKPGEGRSFCAMNYAASLAMQGLRTLLLDADMRRPGLSGEHLRSVDGQVGLADYLSGAAEPAKTCHPTALPNLYLLSSGTMQANASELLSGTRFPALLEDAYRWFDCVVIDTPPILSTSDALAISRYADQVCLVVREKASDRRDLRRAADLVRTSGGPLVGFVWNELPARVKAGGDTGPSVPVVRSSLPAPRATPPSTAMKIRQARPGGADSLFVPSPS</sequence>
<evidence type="ECO:0000259" key="9">
    <source>
        <dbReference type="Pfam" id="PF13614"/>
    </source>
</evidence>
<protein>
    <submittedName>
        <fullName evidence="10">Polysaccharide biosynthesis tyrosine autokinase</fullName>
        <ecNumber evidence="10">2.7.10.2</ecNumber>
    </submittedName>
</protein>
<evidence type="ECO:0000313" key="11">
    <source>
        <dbReference type="Proteomes" id="UP000676169"/>
    </source>
</evidence>
<evidence type="ECO:0000256" key="7">
    <source>
        <dbReference type="SAM" id="MobiDB-lite"/>
    </source>
</evidence>
<proteinExistence type="predicted"/>
<evidence type="ECO:0000313" key="10">
    <source>
        <dbReference type="EMBL" id="QUE49610.1"/>
    </source>
</evidence>
<dbReference type="Proteomes" id="UP000676169">
    <property type="component" value="Chromosome"/>
</dbReference>
<dbReference type="GO" id="GO:0005524">
    <property type="term" value="F:ATP binding"/>
    <property type="evidence" value="ECO:0007669"/>
    <property type="project" value="UniProtKB-KW"/>
</dbReference>
<organism evidence="10 11">
    <name type="scientific">Luteolibacter ambystomatis</name>
    <dbReference type="NCBI Taxonomy" id="2824561"/>
    <lineage>
        <taxon>Bacteria</taxon>
        <taxon>Pseudomonadati</taxon>
        <taxon>Verrucomicrobiota</taxon>
        <taxon>Verrucomicrobiia</taxon>
        <taxon>Verrucomicrobiales</taxon>
        <taxon>Verrucomicrobiaceae</taxon>
        <taxon>Luteolibacter</taxon>
    </lineage>
</organism>
<dbReference type="InterPro" id="IPR025669">
    <property type="entry name" value="AAA_dom"/>
</dbReference>
<feature type="region of interest" description="Disordered" evidence="7">
    <location>
        <begin position="225"/>
        <end position="244"/>
    </location>
</feature>
<keyword evidence="8" id="KW-0812">Transmembrane</keyword>
<dbReference type="GO" id="GO:0004715">
    <property type="term" value="F:non-membrane spanning protein tyrosine kinase activity"/>
    <property type="evidence" value="ECO:0007669"/>
    <property type="project" value="UniProtKB-EC"/>
</dbReference>
<dbReference type="RefSeq" id="WP_211629699.1">
    <property type="nucleotide sequence ID" value="NZ_CP073100.1"/>
</dbReference>
<gene>
    <name evidence="10" type="ORF">KBB96_12080</name>
</gene>
<feature type="transmembrane region" description="Helical" evidence="8">
    <location>
        <begin position="46"/>
        <end position="64"/>
    </location>
</feature>
<dbReference type="AlphaFoldDB" id="A0A975G6B1"/>
<dbReference type="Pfam" id="PF13614">
    <property type="entry name" value="AAA_31"/>
    <property type="match status" value="1"/>
</dbReference>
<dbReference type="KEGG" id="lamb:KBB96_12080"/>
<evidence type="ECO:0000256" key="4">
    <source>
        <dbReference type="ARBA" id="ARBA00022840"/>
    </source>
</evidence>
<dbReference type="NCBIfam" id="TIGR01007">
    <property type="entry name" value="eps_fam"/>
    <property type="match status" value="1"/>
</dbReference>
<evidence type="ECO:0000256" key="3">
    <source>
        <dbReference type="ARBA" id="ARBA00022777"/>
    </source>
</evidence>
<dbReference type="InterPro" id="IPR005702">
    <property type="entry name" value="Wzc-like_C"/>
</dbReference>
<evidence type="ECO:0000256" key="1">
    <source>
        <dbReference type="ARBA" id="ARBA00022679"/>
    </source>
</evidence>
<dbReference type="InterPro" id="IPR027417">
    <property type="entry name" value="P-loop_NTPase"/>
</dbReference>
<dbReference type="EC" id="2.7.10.2" evidence="10"/>
<evidence type="ECO:0000256" key="5">
    <source>
        <dbReference type="ARBA" id="ARBA00023137"/>
    </source>
</evidence>
<evidence type="ECO:0000256" key="6">
    <source>
        <dbReference type="SAM" id="Coils"/>
    </source>
</evidence>
<dbReference type="Gene3D" id="3.40.50.300">
    <property type="entry name" value="P-loop containing nucleotide triphosphate hydrolases"/>
    <property type="match status" value="1"/>
</dbReference>
<feature type="region of interest" description="Disordered" evidence="7">
    <location>
        <begin position="700"/>
        <end position="744"/>
    </location>
</feature>
<keyword evidence="6" id="KW-0175">Coiled coil</keyword>
<accession>A0A975G6B1</accession>
<keyword evidence="8" id="KW-0472">Membrane</keyword>
<keyword evidence="8" id="KW-1133">Transmembrane helix</keyword>
<dbReference type="CDD" id="cd05387">
    <property type="entry name" value="BY-kinase"/>
    <property type="match status" value="1"/>
</dbReference>
<dbReference type="EMBL" id="CP073100">
    <property type="protein sequence ID" value="QUE49610.1"/>
    <property type="molecule type" value="Genomic_DNA"/>
</dbReference>
<keyword evidence="5" id="KW-0829">Tyrosine-protein kinase</keyword>
<keyword evidence="2" id="KW-0547">Nucleotide-binding</keyword>
<dbReference type="PANTHER" id="PTHR32309:SF31">
    <property type="entry name" value="CAPSULAR EXOPOLYSACCHARIDE FAMILY"/>
    <property type="match status" value="1"/>
</dbReference>
<name>A0A975G6B1_9BACT</name>
<keyword evidence="1 10" id="KW-0808">Transferase</keyword>
<evidence type="ECO:0000256" key="2">
    <source>
        <dbReference type="ARBA" id="ARBA00022741"/>
    </source>
</evidence>
<feature type="domain" description="AAA" evidence="9">
    <location>
        <begin position="520"/>
        <end position="660"/>
    </location>
</feature>
<dbReference type="InterPro" id="IPR050445">
    <property type="entry name" value="Bact_polysacc_biosynth/exp"/>
</dbReference>
<reference evidence="10" key="1">
    <citation type="submission" date="2021-04" db="EMBL/GenBank/DDBJ databases">
        <title>Luteolibacter sp. 32A isolated from the skin of an Anderson's salamander (Ambystoma andersonii).</title>
        <authorList>
            <person name="Spergser J."/>
            <person name="Busse H.-J."/>
        </authorList>
    </citation>
    <scope>NUCLEOTIDE SEQUENCE</scope>
    <source>
        <strain evidence="10">32A</strain>
    </source>
</reference>